<protein>
    <recommendedName>
        <fullName evidence="4">Type II secretion system protein</fullName>
    </recommendedName>
</protein>
<gene>
    <name evidence="2" type="ORF">CWATWH0005_5753</name>
</gene>
<keyword evidence="1" id="KW-1133">Transmembrane helix</keyword>
<evidence type="ECO:0000256" key="1">
    <source>
        <dbReference type="SAM" id="Phobius"/>
    </source>
</evidence>
<keyword evidence="1" id="KW-0472">Membrane</keyword>
<comment type="caution">
    <text evidence="2">The sequence shown here is derived from an EMBL/GenBank/DDBJ whole genome shotgun (WGS) entry which is preliminary data.</text>
</comment>
<dbReference type="AlphaFoldDB" id="T2IWI3"/>
<accession>T2IWI3</accession>
<keyword evidence="1" id="KW-0812">Transmembrane</keyword>
<evidence type="ECO:0000313" key="3">
    <source>
        <dbReference type="Proteomes" id="UP000017981"/>
    </source>
</evidence>
<organism evidence="2 3">
    <name type="scientific">Crocosphaera watsonii WH 0005</name>
    <dbReference type="NCBI Taxonomy" id="423472"/>
    <lineage>
        <taxon>Bacteria</taxon>
        <taxon>Bacillati</taxon>
        <taxon>Cyanobacteriota</taxon>
        <taxon>Cyanophyceae</taxon>
        <taxon>Oscillatoriophycideae</taxon>
        <taxon>Chroococcales</taxon>
        <taxon>Aphanothecaceae</taxon>
        <taxon>Crocosphaera</taxon>
    </lineage>
</organism>
<dbReference type="Proteomes" id="UP000017981">
    <property type="component" value="Unassembled WGS sequence"/>
</dbReference>
<dbReference type="EMBL" id="CAQL01000640">
    <property type="protein sequence ID" value="CCQ56475.1"/>
    <property type="molecule type" value="Genomic_DNA"/>
</dbReference>
<name>T2IWI3_CROWT</name>
<reference evidence="2 3" key="1">
    <citation type="submission" date="2013-01" db="EMBL/GenBank/DDBJ databases">
        <authorList>
            <person name="Bench S."/>
        </authorList>
    </citation>
    <scope>NUCLEOTIDE SEQUENCE [LARGE SCALE GENOMIC DNA]</scope>
    <source>
        <strain evidence="2 3">WH 0005</strain>
    </source>
</reference>
<sequence>MIVSFYLLFSKKHKNLGATLAENLVSFTIVTTTISVMTPIFFSQKEENVNQKFLTGAINLSKEHLDDLRRQKIIDLPLGKSTIQKETSGYSYELKQYICTEEPIVNADQSVTCKTTIEKENNLRHIILSIEKNEKQIYKVQTAFTRLR</sequence>
<proteinExistence type="predicted"/>
<evidence type="ECO:0008006" key="4">
    <source>
        <dbReference type="Google" id="ProtNLM"/>
    </source>
</evidence>
<feature type="transmembrane region" description="Helical" evidence="1">
    <location>
        <begin position="20"/>
        <end position="42"/>
    </location>
</feature>
<evidence type="ECO:0000313" key="2">
    <source>
        <dbReference type="EMBL" id="CCQ56475.1"/>
    </source>
</evidence>
<reference evidence="2 3" key="2">
    <citation type="submission" date="2013-09" db="EMBL/GenBank/DDBJ databases">
        <title>Whole genome comparison of six Crocosphaera watsonii strains with differing phenotypes.</title>
        <authorList>
            <person name="Bench S.R."/>
            <person name="Heller P."/>
            <person name="Frank I."/>
            <person name="Arciniega M."/>
            <person name="Shilova I.N."/>
            <person name="Zehr J.P."/>
        </authorList>
    </citation>
    <scope>NUCLEOTIDE SEQUENCE [LARGE SCALE GENOMIC DNA]</scope>
    <source>
        <strain evidence="2 3">WH 0005</strain>
    </source>
</reference>